<evidence type="ECO:0000256" key="1">
    <source>
        <dbReference type="ARBA" id="ARBA00001964"/>
    </source>
</evidence>
<dbReference type="RefSeq" id="WP_047809094.1">
    <property type="nucleotide sequence ID" value="NZ_LDZY01000004.1"/>
</dbReference>
<comment type="caution">
    <text evidence="5">The sequence shown here is derived from an EMBL/GenBank/DDBJ whole genome shotgun (WGS) entry which is preliminary data.</text>
</comment>
<dbReference type="EMBL" id="LDZY01000004">
    <property type="protein sequence ID" value="KLU66518.1"/>
    <property type="molecule type" value="Genomic_DNA"/>
</dbReference>
<dbReference type="InterPro" id="IPR033248">
    <property type="entry name" value="Transketolase_C"/>
</dbReference>
<keyword evidence="3" id="KW-0786">Thiamine pyrophosphate</keyword>
<dbReference type="InterPro" id="IPR029061">
    <property type="entry name" value="THDP-binding"/>
</dbReference>
<dbReference type="PANTHER" id="PTHR43825:SF1">
    <property type="entry name" value="TRANSKETOLASE-LIKE PYRIMIDINE-BINDING DOMAIN-CONTAINING PROTEIN"/>
    <property type="match status" value="1"/>
</dbReference>
<proteinExistence type="inferred from homology"/>
<dbReference type="SMART" id="SM00861">
    <property type="entry name" value="Transket_pyr"/>
    <property type="match status" value="1"/>
</dbReference>
<protein>
    <submittedName>
        <fullName evidence="5">1-deoxy-D-xylulose-5-phosphate synthase</fullName>
        <ecNumber evidence="5">2.2.1.7</ecNumber>
    </submittedName>
</protein>
<keyword evidence="5" id="KW-0808">Transferase</keyword>
<evidence type="ECO:0000256" key="3">
    <source>
        <dbReference type="ARBA" id="ARBA00023052"/>
    </source>
</evidence>
<dbReference type="PANTHER" id="PTHR43825">
    <property type="entry name" value="PYRUVATE DEHYDROGENASE E1 COMPONENT"/>
    <property type="match status" value="1"/>
</dbReference>
<evidence type="ECO:0000313" key="5">
    <source>
        <dbReference type="EMBL" id="KLU66518.1"/>
    </source>
</evidence>
<gene>
    <name evidence="5" type="primary">dxs_2</name>
    <name evidence="5" type="ORF">DEAC_c11840</name>
</gene>
<dbReference type="Gene3D" id="3.40.50.920">
    <property type="match status" value="1"/>
</dbReference>
<dbReference type="Proteomes" id="UP000036356">
    <property type="component" value="Unassembled WGS sequence"/>
</dbReference>
<comment type="similarity">
    <text evidence="2">Belongs to the transketolase family.</text>
</comment>
<dbReference type="Pfam" id="PF02779">
    <property type="entry name" value="Transket_pyr"/>
    <property type="match status" value="1"/>
</dbReference>
<dbReference type="STRING" id="476652.DEAC_c11840"/>
<dbReference type="FunFam" id="3.40.50.970:FF:000129">
    <property type="entry name" value="Transketolase"/>
    <property type="match status" value="1"/>
</dbReference>
<dbReference type="SUPFAM" id="SSF52922">
    <property type="entry name" value="TK C-terminal domain-like"/>
    <property type="match status" value="1"/>
</dbReference>
<name>A0A0J1FU72_9FIRM</name>
<feature type="domain" description="Transketolase-like pyrimidine-binding" evidence="4">
    <location>
        <begin position="4"/>
        <end position="169"/>
    </location>
</feature>
<evidence type="ECO:0000313" key="6">
    <source>
        <dbReference type="Proteomes" id="UP000036356"/>
    </source>
</evidence>
<accession>A0A0J1FU72</accession>
<sequence>MTKIAPRQAYGEELVRLGQENPDIVVLDADVAKASMTYLFKEKFPERFFDLGISESDIVGTGAGFAVAGKIPFINAYANFLLGNGWEQIHISVAYANQNVKIVGHNIGASSGKDGPTHLPFEDIALMRVLPGIMIVEPADAIEMRKAVRAAAQHQGPIYLRVGRLPVPLVTCEEDPFELGKARILREGQDVTIIATGAMVAKGLEAAEELASLGISAEVINLHTIKPLDEETLLRSVQKTGAVVTAEEHTILGGMGSAVAELLVEEFPVPLQRVGVKDRFAVCAPYDELHNILGLTAKAITQSVQRVIRKNRQ</sequence>
<dbReference type="Gene3D" id="3.40.50.970">
    <property type="match status" value="1"/>
</dbReference>
<dbReference type="PATRIC" id="fig|476652.3.peg.1212"/>
<dbReference type="CDD" id="cd07033">
    <property type="entry name" value="TPP_PYR_DXS_TK_like"/>
    <property type="match status" value="1"/>
</dbReference>
<dbReference type="AlphaFoldDB" id="A0A0J1FU72"/>
<evidence type="ECO:0000256" key="2">
    <source>
        <dbReference type="ARBA" id="ARBA00007131"/>
    </source>
</evidence>
<organism evidence="5 6">
    <name type="scientific">Desulfosporosinus acididurans</name>
    <dbReference type="NCBI Taxonomy" id="476652"/>
    <lineage>
        <taxon>Bacteria</taxon>
        <taxon>Bacillati</taxon>
        <taxon>Bacillota</taxon>
        <taxon>Clostridia</taxon>
        <taxon>Eubacteriales</taxon>
        <taxon>Desulfitobacteriaceae</taxon>
        <taxon>Desulfosporosinus</taxon>
    </lineage>
</organism>
<comment type="cofactor">
    <cofactor evidence="1">
        <name>thiamine diphosphate</name>
        <dbReference type="ChEBI" id="CHEBI:58937"/>
    </cofactor>
</comment>
<dbReference type="GO" id="GO:0008661">
    <property type="term" value="F:1-deoxy-D-xylulose-5-phosphate synthase activity"/>
    <property type="evidence" value="ECO:0007669"/>
    <property type="project" value="UniProtKB-EC"/>
</dbReference>
<dbReference type="EC" id="2.2.1.7" evidence="5"/>
<dbReference type="InterPro" id="IPR009014">
    <property type="entry name" value="Transketo_C/PFOR_II"/>
</dbReference>
<dbReference type="SUPFAM" id="SSF52518">
    <property type="entry name" value="Thiamin diphosphate-binding fold (THDP-binding)"/>
    <property type="match status" value="1"/>
</dbReference>
<keyword evidence="6" id="KW-1185">Reference proteome</keyword>
<evidence type="ECO:0000259" key="4">
    <source>
        <dbReference type="SMART" id="SM00861"/>
    </source>
</evidence>
<dbReference type="Pfam" id="PF02780">
    <property type="entry name" value="Transketolase_C"/>
    <property type="match status" value="1"/>
</dbReference>
<dbReference type="InterPro" id="IPR051157">
    <property type="entry name" value="PDH/Transketolase"/>
</dbReference>
<reference evidence="5 6" key="1">
    <citation type="submission" date="2015-06" db="EMBL/GenBank/DDBJ databases">
        <title>Draft genome of the moderately acidophilic sulfate reducer Candidatus Desulfosporosinus acididurans strain M1.</title>
        <authorList>
            <person name="Poehlein A."/>
            <person name="Petzsch P."/>
            <person name="Johnson B.D."/>
            <person name="Schloemann M."/>
            <person name="Daniel R."/>
            <person name="Muehling M."/>
        </authorList>
    </citation>
    <scope>NUCLEOTIDE SEQUENCE [LARGE SCALE GENOMIC DNA]</scope>
    <source>
        <strain evidence="5 6">M1</strain>
    </source>
</reference>
<dbReference type="InterPro" id="IPR005475">
    <property type="entry name" value="Transketolase-like_Pyr-bd"/>
</dbReference>